<sequence>MNQYLPLFIAFCLFFISQSQTTSNTSSQQRCLPDQSSALLQLRKEFVEKRIYSEEYFPFDYYNGSYPKMKSWKADSDCCSSWDGVTCDAHYGHVIGLDLSNSWLCGPLNSNSTLFRLRHLRKLNLALNNFSSSTTIPSEFGQLVRLTHLNLSRSFLHGRIPSEISWLSNLVSLDLSFNYFQYFVAADYHYKNLKLRRIDLEALVQNMTYLRELHLDEVNISSSLPQSLANLSSLTSLSLRYCNLLGEFPSDIFLLPKIQAIDVSGNHNLTGFLPNFRSGSSLKQLRLSYTNFSGELLDAIGNLKSLNFLDLSQTYFSRELPNSIGNLESLSHLDLSGAIFLGLLPNSISNLKSLSHLDLSGANFSGELLNSIDNLKSLSHLDLSGANFFGELPNSIGNLKSLSHLGLSGANFLGELPSSIGKLESLNALYLDSTNFSGKLPDSIGNLNSLNYLELSYSKFSGEIPPSIGNLSQLTYLSLYRSNFHGQLSSTLGNLAKLTSLDLRHSLFSGKVPSSLGNLTQLEVLLLSNNNFEGRFPVSLTNITKLTRIDISGNQLEGSIPSEISRLTNLSSLDLSQNSLTGAIPSVLYTMPSLSVLYLYQNQLTGPLQFQNISSSQLNALDLGGNKLNGPIPRSISNFTKLQGLYLSSINLKDKMELNIFFQVKELQYLDLSGNNLLVSKGNINSTHPKFSGLYLSSCNLHEFPNFLKAQNELYALDLSNNKIEGKIPKWFWNVGKGTLQFLNLSFNHLSSFEQPLKVLPESLVYFFASNNNLTGKIPRLICNVNFLQVLDISNNQLNGYIPQCLGHLSSSLSVLNMRNNCFQGNLPNSFIQGCSLLTLDFSHNQIQGKIPPSLVQCRMLEVLNLGNNNINDAFPFWVQSLPELRILVLRANGFHGPIWTPHTRFGFSKLHVIDLSHNNFSGRLPLEYFKTWNAMLMVPAKDNSQLEYMGSQNNYYKDSITVVNKGIEIFMVKILTIFTAIDLSNNWFYGEIPNSVGNLKGLIVLNLSNNRFMGHVPSSLGNLTALESLDLSQNEVSGEIPQQLLRLTFLEYLNLSQNQLVGPIPQGGQFWTFEISSFEGNFGLCGSPLLNKCGNNNETPSYETRQESSIVEGFDWKVVVIGYACGLIIGLVIGYFTTSKRIVCHFMALPICALDISYSIFQARGMKELECKRGPSLFDGIGNGSCNTILNAFWFLAVDMEALSLLRWLATSRAAEDINSDYELIHEIALIRELIPQVDGSVDDLFSIPCAGSTGNSSKTEMKNEFEGSSEFLSSHDFGARLTIKHKIKQSK</sequence>
<dbReference type="FunFam" id="3.80.10.10:FF:000041">
    <property type="entry name" value="LRR receptor-like serine/threonine-protein kinase ERECTA"/>
    <property type="match status" value="1"/>
</dbReference>
<keyword evidence="11" id="KW-0325">Glycoprotein</keyword>
<organism evidence="16 17">
    <name type="scientific">Quercus rubra</name>
    <name type="common">Northern red oak</name>
    <name type="synonym">Quercus borealis</name>
    <dbReference type="NCBI Taxonomy" id="3512"/>
    <lineage>
        <taxon>Eukaryota</taxon>
        <taxon>Viridiplantae</taxon>
        <taxon>Streptophyta</taxon>
        <taxon>Embryophyta</taxon>
        <taxon>Tracheophyta</taxon>
        <taxon>Spermatophyta</taxon>
        <taxon>Magnoliopsida</taxon>
        <taxon>eudicotyledons</taxon>
        <taxon>Gunneridae</taxon>
        <taxon>Pentapetalae</taxon>
        <taxon>rosids</taxon>
        <taxon>fabids</taxon>
        <taxon>Fagales</taxon>
        <taxon>Fagaceae</taxon>
        <taxon>Quercus</taxon>
    </lineage>
</organism>
<dbReference type="SUPFAM" id="SSF52058">
    <property type="entry name" value="L domain-like"/>
    <property type="match status" value="1"/>
</dbReference>
<proteinExistence type="inferred from homology"/>
<feature type="transmembrane region" description="Helical" evidence="12">
    <location>
        <begin position="1117"/>
        <end position="1137"/>
    </location>
</feature>
<evidence type="ECO:0000256" key="4">
    <source>
        <dbReference type="ARBA" id="ARBA00022614"/>
    </source>
</evidence>
<comment type="subcellular location">
    <subcellularLocation>
        <location evidence="1">Cell membrane</location>
        <topology evidence="1">Single-pass type I membrane protein</topology>
    </subcellularLocation>
</comment>
<evidence type="ECO:0008006" key="18">
    <source>
        <dbReference type="Google" id="ProtNLM"/>
    </source>
</evidence>
<gene>
    <name evidence="16" type="ORF">RGQ29_014098</name>
</gene>
<evidence type="ECO:0000259" key="15">
    <source>
        <dbReference type="Pfam" id="PF23598"/>
    </source>
</evidence>
<feature type="domain" description="Disease resistance R13L4/SHOC-2-like LRR" evidence="15">
    <location>
        <begin position="467"/>
        <end position="677"/>
    </location>
</feature>
<dbReference type="Proteomes" id="UP001324115">
    <property type="component" value="Unassembled WGS sequence"/>
</dbReference>
<feature type="domain" description="Leucine-rich repeat-containing N-terminal plant-type" evidence="14">
    <location>
        <begin position="33"/>
        <end position="88"/>
    </location>
</feature>
<keyword evidence="5 12" id="KW-0812">Transmembrane</keyword>
<protein>
    <recommendedName>
        <fullName evidence="18">Leucine-rich repeat-containing N-terminal plant-type domain-containing protein</fullName>
    </recommendedName>
</protein>
<keyword evidence="7" id="KW-0677">Repeat</keyword>
<dbReference type="SUPFAM" id="SSF52047">
    <property type="entry name" value="RNI-like"/>
    <property type="match status" value="2"/>
</dbReference>
<dbReference type="PANTHER" id="PTHR48052">
    <property type="entry name" value="UNNAMED PRODUCT"/>
    <property type="match status" value="1"/>
</dbReference>
<feature type="domain" description="Disease resistance R13L4/SHOC-2-like LRR" evidence="15">
    <location>
        <begin position="357"/>
        <end position="456"/>
    </location>
</feature>
<dbReference type="Pfam" id="PF00560">
    <property type="entry name" value="LRR_1"/>
    <property type="match status" value="8"/>
</dbReference>
<keyword evidence="3" id="KW-1003">Cell membrane</keyword>
<dbReference type="EMBL" id="JAXUIC010000003">
    <property type="protein sequence ID" value="KAK4595874.1"/>
    <property type="molecule type" value="Genomic_DNA"/>
</dbReference>
<keyword evidence="17" id="KW-1185">Reference proteome</keyword>
<dbReference type="SMART" id="SM00369">
    <property type="entry name" value="LRR_TYP"/>
    <property type="match status" value="11"/>
</dbReference>
<evidence type="ECO:0000256" key="13">
    <source>
        <dbReference type="SAM" id="SignalP"/>
    </source>
</evidence>
<dbReference type="InterPro" id="IPR003591">
    <property type="entry name" value="Leu-rich_rpt_typical-subtyp"/>
</dbReference>
<dbReference type="FunFam" id="3.80.10.10:FF:000095">
    <property type="entry name" value="LRR receptor-like serine/threonine-protein kinase GSO1"/>
    <property type="match status" value="2"/>
</dbReference>
<evidence type="ECO:0000256" key="6">
    <source>
        <dbReference type="ARBA" id="ARBA00022729"/>
    </source>
</evidence>
<evidence type="ECO:0000313" key="16">
    <source>
        <dbReference type="EMBL" id="KAK4595874.1"/>
    </source>
</evidence>
<evidence type="ECO:0000256" key="11">
    <source>
        <dbReference type="ARBA" id="ARBA00023180"/>
    </source>
</evidence>
<dbReference type="InterPro" id="IPR001611">
    <property type="entry name" value="Leu-rich_rpt"/>
</dbReference>
<feature type="chain" id="PRO_5042884705" description="Leucine-rich repeat-containing N-terminal plant-type domain-containing protein" evidence="13">
    <location>
        <begin position="22"/>
        <end position="1293"/>
    </location>
</feature>
<accession>A0AAN7FUI6</accession>
<dbReference type="Pfam" id="PF08263">
    <property type="entry name" value="LRRNT_2"/>
    <property type="match status" value="1"/>
</dbReference>
<evidence type="ECO:0000256" key="1">
    <source>
        <dbReference type="ARBA" id="ARBA00004251"/>
    </source>
</evidence>
<name>A0AAN7FUI6_QUERU</name>
<evidence type="ECO:0000259" key="14">
    <source>
        <dbReference type="Pfam" id="PF08263"/>
    </source>
</evidence>
<dbReference type="PROSITE" id="PS51450">
    <property type="entry name" value="LRR"/>
    <property type="match status" value="1"/>
</dbReference>
<evidence type="ECO:0000256" key="2">
    <source>
        <dbReference type="ARBA" id="ARBA00009592"/>
    </source>
</evidence>
<evidence type="ECO:0000256" key="5">
    <source>
        <dbReference type="ARBA" id="ARBA00022692"/>
    </source>
</evidence>
<evidence type="ECO:0000256" key="3">
    <source>
        <dbReference type="ARBA" id="ARBA00022475"/>
    </source>
</evidence>
<keyword evidence="8 12" id="KW-1133">Transmembrane helix</keyword>
<evidence type="ECO:0000256" key="10">
    <source>
        <dbReference type="ARBA" id="ARBA00023170"/>
    </source>
</evidence>
<keyword evidence="6 13" id="KW-0732">Signal</keyword>
<dbReference type="GO" id="GO:0005886">
    <property type="term" value="C:plasma membrane"/>
    <property type="evidence" value="ECO:0007669"/>
    <property type="project" value="UniProtKB-SubCell"/>
</dbReference>
<feature type="signal peptide" evidence="13">
    <location>
        <begin position="1"/>
        <end position="21"/>
    </location>
</feature>
<comment type="similarity">
    <text evidence="2">Belongs to the RLP family.</text>
</comment>
<dbReference type="PANTHER" id="PTHR48052:SF8">
    <property type="entry name" value="LRR RECEPTOR-LIKE SERINE_THREONINE-PROTEIN KINASE FLS2"/>
    <property type="match status" value="1"/>
</dbReference>
<keyword evidence="9 12" id="KW-0472">Membrane</keyword>
<evidence type="ECO:0000256" key="12">
    <source>
        <dbReference type="SAM" id="Phobius"/>
    </source>
</evidence>
<reference evidence="16 17" key="1">
    <citation type="journal article" date="2023" name="G3 (Bethesda)">
        <title>A haplotype-resolved chromosome-scale genome for Quercus rubra L. provides insights into the genetics of adaptive traits for red oak species.</title>
        <authorList>
            <person name="Kapoor B."/>
            <person name="Jenkins J."/>
            <person name="Schmutz J."/>
            <person name="Zhebentyayeva T."/>
            <person name="Kuelheim C."/>
            <person name="Coggeshall M."/>
            <person name="Heim C."/>
            <person name="Lasky J.R."/>
            <person name="Leites L."/>
            <person name="Islam-Faridi N."/>
            <person name="Romero-Severson J."/>
            <person name="DeLeo V.L."/>
            <person name="Lucas S.M."/>
            <person name="Lazic D."/>
            <person name="Gailing O."/>
            <person name="Carlson J."/>
            <person name="Staton M."/>
        </authorList>
    </citation>
    <scope>NUCLEOTIDE SEQUENCE [LARGE SCALE GENOMIC DNA]</scope>
    <source>
        <strain evidence="16">Pseudo-F2</strain>
    </source>
</reference>
<evidence type="ECO:0000256" key="7">
    <source>
        <dbReference type="ARBA" id="ARBA00022737"/>
    </source>
</evidence>
<keyword evidence="4" id="KW-0433">Leucine-rich repeat</keyword>
<keyword evidence="10" id="KW-0675">Receptor</keyword>
<comment type="caution">
    <text evidence="16">The sequence shown here is derived from an EMBL/GenBank/DDBJ whole genome shotgun (WGS) entry which is preliminary data.</text>
</comment>
<dbReference type="InterPro" id="IPR013210">
    <property type="entry name" value="LRR_N_plant-typ"/>
</dbReference>
<dbReference type="Pfam" id="PF23598">
    <property type="entry name" value="LRR_14"/>
    <property type="match status" value="2"/>
</dbReference>
<dbReference type="InterPro" id="IPR055414">
    <property type="entry name" value="LRR_R13L4/SHOC2-like"/>
</dbReference>
<evidence type="ECO:0000256" key="9">
    <source>
        <dbReference type="ARBA" id="ARBA00023136"/>
    </source>
</evidence>
<dbReference type="PRINTS" id="PR00019">
    <property type="entry name" value="LEURICHRPT"/>
</dbReference>
<dbReference type="InterPro" id="IPR032675">
    <property type="entry name" value="LRR_dom_sf"/>
</dbReference>
<evidence type="ECO:0000256" key="8">
    <source>
        <dbReference type="ARBA" id="ARBA00022989"/>
    </source>
</evidence>
<evidence type="ECO:0000313" key="17">
    <source>
        <dbReference type="Proteomes" id="UP001324115"/>
    </source>
</evidence>
<dbReference type="Gene3D" id="3.80.10.10">
    <property type="entry name" value="Ribonuclease Inhibitor"/>
    <property type="match status" value="6"/>
</dbReference>